<dbReference type="EMBL" id="MWAK01000047">
    <property type="protein sequence ID" value="OPZ93068.1"/>
    <property type="molecule type" value="Genomic_DNA"/>
</dbReference>
<gene>
    <name evidence="2" type="ORF">BWY73_00507</name>
</gene>
<name>A0A1V5MIK0_UNCT6</name>
<feature type="signal peptide" evidence="1">
    <location>
        <begin position="1"/>
        <end position="20"/>
    </location>
</feature>
<dbReference type="Proteomes" id="UP000485484">
    <property type="component" value="Unassembled WGS sequence"/>
</dbReference>
<evidence type="ECO:0000256" key="1">
    <source>
        <dbReference type="SAM" id="SignalP"/>
    </source>
</evidence>
<comment type="caution">
    <text evidence="2">The sequence shown here is derived from an EMBL/GenBank/DDBJ whole genome shotgun (WGS) entry which is preliminary data.</text>
</comment>
<sequence length="289" mass="32760">MTKKILPLILILLAAVNVRAQEPIRLPEKLILDENASPFTRFQFPGEVPPPVDPVRLPFGLEPLPKPLSVTLEAGAASRDSFFLRLIQNNERRNFAFGYYQEGEAPFPDPARELRLEFQQLWSLGLVETGLRLAPGFAMRWPAIRRRGTGWEADSSAGGKFLDLSVNTGVRLPTAHRLELEAGGRLLDAVETADLKPWQYLWRGRFSLFGPLGPKWNGQLYLDYQAAPRHSAGTARVERFIPGLRLTWQIDPFSRLGFEFRNFTDQAYEVVPGRYGPGQTVRCYFSRSF</sequence>
<evidence type="ECO:0000313" key="2">
    <source>
        <dbReference type="EMBL" id="OPZ93068.1"/>
    </source>
</evidence>
<proteinExistence type="predicted"/>
<feature type="chain" id="PRO_5012980244" description="TonB-dependent receptor" evidence="1">
    <location>
        <begin position="21"/>
        <end position="289"/>
    </location>
</feature>
<keyword evidence="1" id="KW-0732">Signal</keyword>
<evidence type="ECO:0008006" key="3">
    <source>
        <dbReference type="Google" id="ProtNLM"/>
    </source>
</evidence>
<protein>
    <recommendedName>
        <fullName evidence="3">TonB-dependent receptor</fullName>
    </recommendedName>
</protein>
<reference evidence="2" key="1">
    <citation type="submission" date="2017-02" db="EMBL/GenBank/DDBJ databases">
        <title>Delving into the versatile metabolic prowess of the omnipresent phylum Bacteroidetes.</title>
        <authorList>
            <person name="Nobu M.K."/>
            <person name="Mei R."/>
            <person name="Narihiro T."/>
            <person name="Kuroda K."/>
            <person name="Liu W.-T."/>
        </authorList>
    </citation>
    <scope>NUCLEOTIDE SEQUENCE</scope>
    <source>
        <strain evidence="2">ADurb.Bin417</strain>
    </source>
</reference>
<accession>A0A1V5MIK0</accession>
<organism evidence="2">
    <name type="scientific">candidate division TA06 bacterium ADurb.Bin417</name>
    <dbReference type="NCBI Taxonomy" id="1852828"/>
    <lineage>
        <taxon>Bacteria</taxon>
        <taxon>Bacteria division TA06</taxon>
    </lineage>
</organism>
<dbReference type="AlphaFoldDB" id="A0A1V5MIK0"/>